<accession>A0A4U9D9Y1</accession>
<protein>
    <submittedName>
        <fullName evidence="2">Uncharacterized protein</fullName>
    </submittedName>
</protein>
<sequence length="59" mass="6467">MGVIFDDQIDLLIQRNGRPQIVNVNSMRIYGAIGVRAVVGIVLVVIIMVELSTVSARRS</sequence>
<gene>
    <name evidence="2" type="ORF">NCTC9185_06458</name>
</gene>
<keyword evidence="1" id="KW-0472">Membrane</keyword>
<keyword evidence="1" id="KW-1133">Transmembrane helix</keyword>
<dbReference type="EMBL" id="CABDVU010000001">
    <property type="protein sequence ID" value="VTN14396.1"/>
    <property type="molecule type" value="Genomic_DNA"/>
</dbReference>
<organism evidence="2 3">
    <name type="scientific">Raoultella terrigena</name>
    <name type="common">Klebsiella terrigena</name>
    <dbReference type="NCBI Taxonomy" id="577"/>
    <lineage>
        <taxon>Bacteria</taxon>
        <taxon>Pseudomonadati</taxon>
        <taxon>Pseudomonadota</taxon>
        <taxon>Gammaproteobacteria</taxon>
        <taxon>Enterobacterales</taxon>
        <taxon>Enterobacteriaceae</taxon>
        <taxon>Klebsiella/Raoultella group</taxon>
        <taxon>Raoultella</taxon>
    </lineage>
</organism>
<evidence type="ECO:0000313" key="3">
    <source>
        <dbReference type="Proteomes" id="UP000339249"/>
    </source>
</evidence>
<evidence type="ECO:0000256" key="1">
    <source>
        <dbReference type="SAM" id="Phobius"/>
    </source>
</evidence>
<dbReference type="Proteomes" id="UP000339249">
    <property type="component" value="Unassembled WGS sequence"/>
</dbReference>
<evidence type="ECO:0000313" key="2">
    <source>
        <dbReference type="EMBL" id="VTN14396.1"/>
    </source>
</evidence>
<feature type="transmembrane region" description="Helical" evidence="1">
    <location>
        <begin position="29"/>
        <end position="49"/>
    </location>
</feature>
<name>A0A4U9D9Y1_RAOTE</name>
<dbReference type="AlphaFoldDB" id="A0A4U9D9Y1"/>
<proteinExistence type="predicted"/>
<keyword evidence="1" id="KW-0812">Transmembrane</keyword>
<reference evidence="2 3" key="1">
    <citation type="submission" date="2019-04" db="EMBL/GenBank/DDBJ databases">
        <authorList>
            <consortium name="Pathogen Informatics"/>
        </authorList>
    </citation>
    <scope>NUCLEOTIDE SEQUENCE [LARGE SCALE GENOMIC DNA]</scope>
    <source>
        <strain evidence="2 3">NCTC9185</strain>
    </source>
</reference>